<proteinExistence type="predicted"/>
<gene>
    <name evidence="1" type="ORF">GCM10022236_12710</name>
</gene>
<dbReference type="InterPro" id="IPR013813">
    <property type="entry name" value="Endoribo_LPSP/chorism_mut-like"/>
</dbReference>
<evidence type="ECO:0000313" key="2">
    <source>
        <dbReference type="Proteomes" id="UP001501490"/>
    </source>
</evidence>
<evidence type="ECO:0000313" key="1">
    <source>
        <dbReference type="EMBL" id="GAA3612410.1"/>
    </source>
</evidence>
<dbReference type="EMBL" id="BAABAB010000009">
    <property type="protein sequence ID" value="GAA3612410.1"/>
    <property type="molecule type" value="Genomic_DNA"/>
</dbReference>
<protein>
    <recommendedName>
        <fullName evidence="3">RidA family protein</fullName>
    </recommendedName>
</protein>
<dbReference type="Proteomes" id="UP001501490">
    <property type="component" value="Unassembled WGS sequence"/>
</dbReference>
<name>A0ABP6ZK49_9ACTN</name>
<keyword evidence="2" id="KW-1185">Reference proteome</keyword>
<organism evidence="1 2">
    <name type="scientific">Microlunatus ginsengisoli</name>
    <dbReference type="NCBI Taxonomy" id="363863"/>
    <lineage>
        <taxon>Bacteria</taxon>
        <taxon>Bacillati</taxon>
        <taxon>Actinomycetota</taxon>
        <taxon>Actinomycetes</taxon>
        <taxon>Propionibacteriales</taxon>
        <taxon>Propionibacteriaceae</taxon>
        <taxon>Microlunatus</taxon>
    </lineage>
</organism>
<comment type="caution">
    <text evidence="1">The sequence shown here is derived from an EMBL/GenBank/DDBJ whole genome shotgun (WGS) entry which is preliminary data.</text>
</comment>
<dbReference type="CDD" id="cd02199">
    <property type="entry name" value="YjgF_YER057c_UK114_like_1"/>
    <property type="match status" value="1"/>
</dbReference>
<sequence length="102" mass="10761">MPPEVRISFSWVRVVGSRVIVSGHGAQAPDGSPQGPFGRVPDVVSLEQAQLSARAAALSVISSVQRAIGDLDRIEAWLSVSGYVNATPGYPKRPQGLTPSPR</sequence>
<reference evidence="2" key="1">
    <citation type="journal article" date="2019" name="Int. J. Syst. Evol. Microbiol.">
        <title>The Global Catalogue of Microorganisms (GCM) 10K type strain sequencing project: providing services to taxonomists for standard genome sequencing and annotation.</title>
        <authorList>
            <consortium name="The Broad Institute Genomics Platform"/>
            <consortium name="The Broad Institute Genome Sequencing Center for Infectious Disease"/>
            <person name="Wu L."/>
            <person name="Ma J."/>
        </authorList>
    </citation>
    <scope>NUCLEOTIDE SEQUENCE [LARGE SCALE GENOMIC DNA]</scope>
    <source>
        <strain evidence="2">JCM 16929</strain>
    </source>
</reference>
<dbReference type="InterPro" id="IPR035959">
    <property type="entry name" value="RutC-like_sf"/>
</dbReference>
<evidence type="ECO:0008006" key="3">
    <source>
        <dbReference type="Google" id="ProtNLM"/>
    </source>
</evidence>
<dbReference type="Gene3D" id="3.30.1330.40">
    <property type="entry name" value="RutC-like"/>
    <property type="match status" value="1"/>
</dbReference>
<dbReference type="SUPFAM" id="SSF55298">
    <property type="entry name" value="YjgF-like"/>
    <property type="match status" value="1"/>
</dbReference>
<accession>A0ABP6ZK49</accession>